<accession>A0A840PK03</accession>
<dbReference type="Proteomes" id="UP000578449">
    <property type="component" value="Unassembled WGS sequence"/>
</dbReference>
<dbReference type="AlphaFoldDB" id="A0A840PK03"/>
<reference evidence="1 2" key="1">
    <citation type="submission" date="2020-08" db="EMBL/GenBank/DDBJ databases">
        <title>Genomic Encyclopedia of Type Strains, Phase IV (KMG-IV): sequencing the most valuable type-strain genomes for metagenomic binning, comparative biology and taxonomic classification.</title>
        <authorList>
            <person name="Goeker M."/>
        </authorList>
    </citation>
    <scope>NUCLEOTIDE SEQUENCE [LARGE SCALE GENOMIC DNA]</scope>
    <source>
        <strain evidence="1 2">DSM 45615</strain>
    </source>
</reference>
<proteinExistence type="predicted"/>
<comment type="caution">
    <text evidence="1">The sequence shown here is derived from an EMBL/GenBank/DDBJ whole genome shotgun (WGS) entry which is preliminary data.</text>
</comment>
<evidence type="ECO:0000313" key="2">
    <source>
        <dbReference type="Proteomes" id="UP000578449"/>
    </source>
</evidence>
<name>A0A840PK03_9ACTN</name>
<evidence type="ECO:0000313" key="1">
    <source>
        <dbReference type="EMBL" id="MBB5139289.1"/>
    </source>
</evidence>
<gene>
    <name evidence="1" type="ORF">HNP84_009052</name>
</gene>
<sequence length="58" mass="6118">MKSAVITDLVAGYDSYVDPPELELRAAGDAPATTFICSLGVSWMSGQLISKITMVHGC</sequence>
<dbReference type="RefSeq" id="WP_185056121.1">
    <property type="nucleotide sequence ID" value="NZ_BAABIX010000026.1"/>
</dbReference>
<keyword evidence="2" id="KW-1185">Reference proteome</keyword>
<dbReference type="EMBL" id="JACHGN010000028">
    <property type="protein sequence ID" value="MBB5139289.1"/>
    <property type="molecule type" value="Genomic_DNA"/>
</dbReference>
<protein>
    <submittedName>
        <fullName evidence="1">Uncharacterized protein</fullName>
    </submittedName>
</protein>
<dbReference type="InterPro" id="IPR049906">
    <property type="entry name" value="LxmA-like_leader"/>
</dbReference>
<organism evidence="1 2">
    <name type="scientific">Thermocatellispora tengchongensis</name>
    <dbReference type="NCBI Taxonomy" id="1073253"/>
    <lineage>
        <taxon>Bacteria</taxon>
        <taxon>Bacillati</taxon>
        <taxon>Actinomycetota</taxon>
        <taxon>Actinomycetes</taxon>
        <taxon>Streptosporangiales</taxon>
        <taxon>Streptosporangiaceae</taxon>
        <taxon>Thermocatellispora</taxon>
    </lineage>
</organism>
<dbReference type="NCBIfam" id="NF038146">
    <property type="entry name" value="LxmA_leader"/>
    <property type="match status" value="1"/>
</dbReference>